<organism evidence="1 2">
    <name type="scientific">Sphaerodactylus townsendi</name>
    <dbReference type="NCBI Taxonomy" id="933632"/>
    <lineage>
        <taxon>Eukaryota</taxon>
        <taxon>Metazoa</taxon>
        <taxon>Chordata</taxon>
        <taxon>Craniata</taxon>
        <taxon>Vertebrata</taxon>
        <taxon>Euteleostomi</taxon>
        <taxon>Lepidosauria</taxon>
        <taxon>Squamata</taxon>
        <taxon>Bifurcata</taxon>
        <taxon>Gekkota</taxon>
        <taxon>Sphaerodactylidae</taxon>
        <taxon>Sphaerodactylus</taxon>
    </lineage>
</organism>
<accession>A0ACB8G1A3</accession>
<dbReference type="Proteomes" id="UP000827872">
    <property type="component" value="Linkage Group LG02"/>
</dbReference>
<protein>
    <submittedName>
        <fullName evidence="1">Uncharacterized protein</fullName>
    </submittedName>
</protein>
<keyword evidence="2" id="KW-1185">Reference proteome</keyword>
<evidence type="ECO:0000313" key="1">
    <source>
        <dbReference type="EMBL" id="KAH8013439.1"/>
    </source>
</evidence>
<dbReference type="EMBL" id="CM037615">
    <property type="protein sequence ID" value="KAH8013439.1"/>
    <property type="molecule type" value="Genomic_DNA"/>
</dbReference>
<proteinExistence type="predicted"/>
<name>A0ACB8G1A3_9SAUR</name>
<comment type="caution">
    <text evidence="1">The sequence shown here is derived from an EMBL/GenBank/DDBJ whole genome shotgun (WGS) entry which is preliminary data.</text>
</comment>
<sequence>MPGMELGHHGRPGPPAALPVGLAFRSVRGRAATLLRDTEAGSVSDKAERSGSAMRTVLAHYPFSGLHGALGLNVVPIVVEGCTQGRGHVKMETPVLAVLWNIKPVAQRPAQKYEGIRPGPPGCPPILPRVVPARSNASATPAVLSFLTLTISSLAERRQKVGSAQTMARPFATLIVRPSCL</sequence>
<reference evidence="1" key="1">
    <citation type="submission" date="2021-08" db="EMBL/GenBank/DDBJ databases">
        <title>The first chromosome-level gecko genome reveals the dynamic sex chromosomes of Neotropical dwarf geckos (Sphaerodactylidae: Sphaerodactylus).</title>
        <authorList>
            <person name="Pinto B.J."/>
            <person name="Keating S.E."/>
            <person name="Gamble T."/>
        </authorList>
    </citation>
    <scope>NUCLEOTIDE SEQUENCE</scope>
    <source>
        <strain evidence="1">TG3544</strain>
    </source>
</reference>
<gene>
    <name evidence="1" type="ORF">K3G42_019079</name>
</gene>
<evidence type="ECO:0000313" key="2">
    <source>
        <dbReference type="Proteomes" id="UP000827872"/>
    </source>
</evidence>